<accession>A0ABR1MNQ5</accession>
<protein>
    <submittedName>
        <fullName evidence="1">Uncharacterized protein</fullName>
    </submittedName>
</protein>
<reference evidence="1 2" key="1">
    <citation type="submission" date="2024-04" db="EMBL/GenBank/DDBJ databases">
        <title>Phyllosticta paracitricarpa is synonymous to the EU quarantine fungus P. citricarpa based on phylogenomic analyses.</title>
        <authorList>
            <consortium name="Lawrence Berkeley National Laboratory"/>
            <person name="Van Ingen-Buijs V.A."/>
            <person name="Van Westerhoven A.C."/>
            <person name="Haridas S."/>
            <person name="Skiadas P."/>
            <person name="Martin F."/>
            <person name="Groenewald J.Z."/>
            <person name="Crous P.W."/>
            <person name="Seidl M.F."/>
        </authorList>
    </citation>
    <scope>NUCLEOTIDE SEQUENCE [LARGE SCALE GENOMIC DNA]</scope>
    <source>
        <strain evidence="1 2">CBS 122670</strain>
    </source>
</reference>
<evidence type="ECO:0000313" key="2">
    <source>
        <dbReference type="Proteomes" id="UP001365128"/>
    </source>
</evidence>
<evidence type="ECO:0000313" key="1">
    <source>
        <dbReference type="EMBL" id="KAK7554638.1"/>
    </source>
</evidence>
<gene>
    <name evidence="1" type="ORF">IWX46DRAFT_577839</name>
</gene>
<keyword evidence="2" id="KW-1185">Reference proteome</keyword>
<organism evidence="1 2">
    <name type="scientific">Phyllosticta citricarpa</name>
    <dbReference type="NCBI Taxonomy" id="55181"/>
    <lineage>
        <taxon>Eukaryota</taxon>
        <taxon>Fungi</taxon>
        <taxon>Dikarya</taxon>
        <taxon>Ascomycota</taxon>
        <taxon>Pezizomycotina</taxon>
        <taxon>Dothideomycetes</taxon>
        <taxon>Dothideomycetes incertae sedis</taxon>
        <taxon>Botryosphaeriales</taxon>
        <taxon>Phyllostictaceae</taxon>
        <taxon>Phyllosticta</taxon>
    </lineage>
</organism>
<sequence length="125" mass="13219">MRTFFQRRLSSFPLVTTPAPAVQCISLAPVLSKSLLPRSVFPFSFRQPVEESPATFPLQVHPDEACLGDIALEAIGPAVVLAAEDAGLSGLRLHDGVCSVSTNGEAVDVVLAVLNQKEGKVGVHN</sequence>
<dbReference type="Proteomes" id="UP001365128">
    <property type="component" value="Unassembled WGS sequence"/>
</dbReference>
<name>A0ABR1MNQ5_9PEZI</name>
<comment type="caution">
    <text evidence="1">The sequence shown here is derived from an EMBL/GenBank/DDBJ whole genome shotgun (WGS) entry which is preliminary data.</text>
</comment>
<dbReference type="EMBL" id="JBBPDW010000003">
    <property type="protein sequence ID" value="KAK7554638.1"/>
    <property type="molecule type" value="Genomic_DNA"/>
</dbReference>
<proteinExistence type="predicted"/>